<feature type="domain" description="GINS subunit" evidence="6">
    <location>
        <begin position="77"/>
        <end position="112"/>
    </location>
</feature>
<dbReference type="PANTHER" id="PTHR12914:SF2">
    <property type="entry name" value="DNA REPLICATION COMPLEX GINS PROTEIN PSF1"/>
    <property type="match status" value="1"/>
</dbReference>
<evidence type="ECO:0000313" key="7">
    <source>
        <dbReference type="EMBL" id="VDM21684.1"/>
    </source>
</evidence>
<dbReference type="GO" id="GO:1902983">
    <property type="term" value="P:DNA strand elongation involved in mitotic DNA replication"/>
    <property type="evidence" value="ECO:0007669"/>
    <property type="project" value="TreeGrafter"/>
</dbReference>
<organism evidence="9">
    <name type="scientific">Hydatigena taeniaeformis</name>
    <name type="common">Feline tapeworm</name>
    <name type="synonym">Taenia taeniaeformis</name>
    <dbReference type="NCBI Taxonomy" id="6205"/>
    <lineage>
        <taxon>Eukaryota</taxon>
        <taxon>Metazoa</taxon>
        <taxon>Spiralia</taxon>
        <taxon>Lophotrochozoa</taxon>
        <taxon>Platyhelminthes</taxon>
        <taxon>Cestoda</taxon>
        <taxon>Eucestoda</taxon>
        <taxon>Cyclophyllidea</taxon>
        <taxon>Taeniidae</taxon>
        <taxon>Hydatigera</taxon>
    </lineage>
</organism>
<gene>
    <name evidence="7" type="ORF">TTAC_LOCUS2985</name>
</gene>
<evidence type="ECO:0000256" key="2">
    <source>
        <dbReference type="ARBA" id="ARBA00006677"/>
    </source>
</evidence>
<evidence type="ECO:0000313" key="8">
    <source>
        <dbReference type="Proteomes" id="UP000274429"/>
    </source>
</evidence>
<dbReference type="Pfam" id="PF05916">
    <property type="entry name" value="Sld5"/>
    <property type="match status" value="1"/>
</dbReference>
<evidence type="ECO:0000256" key="5">
    <source>
        <dbReference type="RuleBase" id="RU368085"/>
    </source>
</evidence>
<dbReference type="STRING" id="6205.A0A0R3WQG0"/>
<keyword evidence="3 5" id="KW-0235">DNA replication</keyword>
<name>A0A0R3WQG0_HYDTA</name>
<evidence type="ECO:0000256" key="3">
    <source>
        <dbReference type="ARBA" id="ARBA00022705"/>
    </source>
</evidence>
<dbReference type="Proteomes" id="UP000274429">
    <property type="component" value="Unassembled WGS sequence"/>
</dbReference>
<comment type="function">
    <text evidence="5">Required for correct functioning of the GINS complex, a complex that plays an essential role in the initiation of DNA replication, and progression of DNA replication forks. GINS complex seems to bind preferentially to single-stranded DNA.</text>
</comment>
<comment type="similarity">
    <text evidence="2 5">Belongs to the GINS1/PSF1 family.</text>
</comment>
<dbReference type="WBParaSite" id="TTAC_0000300001-mRNA-1">
    <property type="protein sequence ID" value="TTAC_0000300001-mRNA-1"/>
    <property type="gene ID" value="TTAC_0000300001"/>
</dbReference>
<comment type="subcellular location">
    <subcellularLocation>
        <location evidence="1 5">Nucleus</location>
    </subcellularLocation>
</comment>
<dbReference type="PANTHER" id="PTHR12914">
    <property type="entry name" value="PARTNER OF SLD5"/>
    <property type="match status" value="1"/>
</dbReference>
<dbReference type="CDD" id="cd11710">
    <property type="entry name" value="GINS_A_psf1"/>
    <property type="match status" value="1"/>
</dbReference>
<evidence type="ECO:0000313" key="9">
    <source>
        <dbReference type="WBParaSite" id="TTAC_0000300001-mRNA-1"/>
    </source>
</evidence>
<dbReference type="AlphaFoldDB" id="A0A0R3WQG0"/>
<proteinExistence type="inferred from homology"/>
<dbReference type="SUPFAM" id="SSF158573">
    <property type="entry name" value="GINS helical bundle-like"/>
    <property type="match status" value="1"/>
</dbReference>
<dbReference type="GO" id="GO:0000811">
    <property type="term" value="C:GINS complex"/>
    <property type="evidence" value="ECO:0007669"/>
    <property type="project" value="UniProtKB-UniRule"/>
</dbReference>
<dbReference type="EMBL" id="UYWX01001771">
    <property type="protein sequence ID" value="VDM21684.1"/>
    <property type="molecule type" value="Genomic_DNA"/>
</dbReference>
<keyword evidence="4 5" id="KW-0539">Nucleus</keyword>
<comment type="subunit">
    <text evidence="5">Component of the GINS complex.</text>
</comment>
<reference evidence="7 8" key="2">
    <citation type="submission" date="2018-11" db="EMBL/GenBank/DDBJ databases">
        <authorList>
            <consortium name="Pathogen Informatics"/>
        </authorList>
    </citation>
    <scope>NUCLEOTIDE SEQUENCE [LARGE SCALE GENOMIC DNA]</scope>
</reference>
<evidence type="ECO:0000256" key="1">
    <source>
        <dbReference type="ARBA" id="ARBA00004123"/>
    </source>
</evidence>
<evidence type="ECO:0000256" key="4">
    <source>
        <dbReference type="ARBA" id="ARBA00023242"/>
    </source>
</evidence>
<reference evidence="9" key="1">
    <citation type="submission" date="2017-02" db="UniProtKB">
        <authorList>
            <consortium name="WormBaseParasite"/>
        </authorList>
    </citation>
    <scope>IDENTIFICATION</scope>
</reference>
<keyword evidence="8" id="KW-1185">Reference proteome</keyword>
<evidence type="ECO:0000259" key="6">
    <source>
        <dbReference type="Pfam" id="PF05916"/>
    </source>
</evidence>
<accession>A0A0R3WQG0</accession>
<dbReference type="InterPro" id="IPR036224">
    <property type="entry name" value="GINS_bundle-like_dom_sf"/>
</dbReference>
<dbReference type="InterPro" id="IPR021151">
    <property type="entry name" value="GINS_A"/>
</dbReference>
<dbReference type="InterPro" id="IPR005339">
    <property type="entry name" value="GINS_Psf1"/>
</dbReference>
<dbReference type="OrthoDB" id="10252587at2759"/>
<protein>
    <recommendedName>
        <fullName evidence="5">DNA replication complex GINS protein PSF1</fullName>
    </recommendedName>
</protein>
<dbReference type="Gene3D" id="1.20.58.1030">
    <property type="match status" value="1"/>
</dbReference>
<sequence length="158" mass="17979">MSVANIAMDLIRSVKRSPPHRLAPYEDDKVRRCMEEMRKLYEENRQDVLSLRLPSQSSSSTDDSAALIDSENIVQAVVIRHATMERVKRCLLAYHHARLMQIKEIRWQYGAGVPKAAQTQFYGPIMISSRQYFLGIPIELGLWLSSALSGRTVLFCGP</sequence>